<feature type="transmembrane region" description="Helical" evidence="5">
    <location>
        <begin position="175"/>
        <end position="196"/>
    </location>
</feature>
<dbReference type="PROSITE" id="PS50850">
    <property type="entry name" value="MFS"/>
    <property type="match status" value="1"/>
</dbReference>
<feature type="domain" description="Major facilitator superfamily (MFS) profile" evidence="6">
    <location>
        <begin position="22"/>
        <end position="438"/>
    </location>
</feature>
<feature type="transmembrane region" description="Helical" evidence="5">
    <location>
        <begin position="56"/>
        <end position="76"/>
    </location>
</feature>
<evidence type="ECO:0000313" key="8">
    <source>
        <dbReference type="Proteomes" id="UP000309138"/>
    </source>
</evidence>
<keyword evidence="4 5" id="KW-0472">Membrane</keyword>
<feature type="transmembrane region" description="Helical" evidence="5">
    <location>
        <begin position="146"/>
        <end position="169"/>
    </location>
</feature>
<dbReference type="Proteomes" id="UP000309138">
    <property type="component" value="Unassembled WGS sequence"/>
</dbReference>
<feature type="transmembrane region" description="Helical" evidence="5">
    <location>
        <begin position="328"/>
        <end position="359"/>
    </location>
</feature>
<dbReference type="SUPFAM" id="SSF103473">
    <property type="entry name" value="MFS general substrate transporter"/>
    <property type="match status" value="1"/>
</dbReference>
<evidence type="ECO:0000256" key="3">
    <source>
        <dbReference type="ARBA" id="ARBA00022989"/>
    </source>
</evidence>
<gene>
    <name evidence="7" type="ORF">FBR43_07680</name>
</gene>
<accession>A0A4U1L386</accession>
<comment type="caution">
    <text evidence="7">The sequence shown here is derived from an EMBL/GenBank/DDBJ whole genome shotgun (WGS) entry which is preliminary data.</text>
</comment>
<feature type="transmembrane region" description="Helical" evidence="5">
    <location>
        <begin position="20"/>
        <end position="44"/>
    </location>
</feature>
<feature type="transmembrane region" description="Helical" evidence="5">
    <location>
        <begin position="113"/>
        <end position="134"/>
    </location>
</feature>
<evidence type="ECO:0000313" key="7">
    <source>
        <dbReference type="EMBL" id="TKD50663.1"/>
    </source>
</evidence>
<dbReference type="Pfam" id="PF07690">
    <property type="entry name" value="MFS_1"/>
    <property type="match status" value="1"/>
</dbReference>
<dbReference type="Gene3D" id="1.20.1250.20">
    <property type="entry name" value="MFS general substrate transporter like domains"/>
    <property type="match status" value="1"/>
</dbReference>
<feature type="transmembrane region" description="Helical" evidence="5">
    <location>
        <begin position="260"/>
        <end position="279"/>
    </location>
</feature>
<dbReference type="AlphaFoldDB" id="A0A4U1L386"/>
<evidence type="ECO:0000259" key="6">
    <source>
        <dbReference type="PROSITE" id="PS50850"/>
    </source>
</evidence>
<keyword evidence="2 5" id="KW-0812">Transmembrane</keyword>
<organism evidence="7 8">
    <name type="scientific">Sphingomonas baiyangensis</name>
    <dbReference type="NCBI Taxonomy" id="2572576"/>
    <lineage>
        <taxon>Bacteria</taxon>
        <taxon>Pseudomonadati</taxon>
        <taxon>Pseudomonadota</taxon>
        <taxon>Alphaproteobacteria</taxon>
        <taxon>Sphingomonadales</taxon>
        <taxon>Sphingomonadaceae</taxon>
        <taxon>Sphingomonas</taxon>
    </lineage>
</organism>
<sequence length="450" mass="48299">MTTFRIQDFIDAQRTRPIHYRVLAICTFVMFVDGFDIFLVGKIAPAIARGLGEEPAAMTLVFLLQQIGLAIGAFVAPPLADRFGRKRMLVWCSIIFGLLTLATSLATSITQFAVMRGIAGVFLSGGLPMAVSLLAEHSPRARRGTFISIAFAGYSAGGAAGGAVAAWMIDDFGWQSGFWLGGLMPLAGAFLMLAFLPESLQFITSRNPADRRIAPILRRLDPDLELTGQEAFVAADGSQSAEKASLFDIFRGGRGRATTILWMACVLSMGTIALMAAWLPTFFQEMAGIPIQRFAVLAMLGFFGGLCGTLTMGWLFDRVRASRLIPSYYLGLSAMIFMLALVPFEAPFFLGVLLAYNFFQTGGQTGLNTMMTRIYPASMRSTGIGWAGGMGRIGGIILPLFGGLALASEFSLQLTLAMIATMPLAVAILVLLIPDLTREAPQPVGRPATA</sequence>
<feature type="transmembrane region" description="Helical" evidence="5">
    <location>
        <begin position="291"/>
        <end position="316"/>
    </location>
</feature>
<keyword evidence="8" id="KW-1185">Reference proteome</keyword>
<proteinExistence type="predicted"/>
<dbReference type="PANTHER" id="PTHR23508">
    <property type="entry name" value="CARBOXYLIC ACID TRANSPORTER PROTEIN HOMOLOG"/>
    <property type="match status" value="1"/>
</dbReference>
<dbReference type="InterPro" id="IPR036259">
    <property type="entry name" value="MFS_trans_sf"/>
</dbReference>
<feature type="transmembrane region" description="Helical" evidence="5">
    <location>
        <begin position="414"/>
        <end position="433"/>
    </location>
</feature>
<dbReference type="GO" id="GO:0005886">
    <property type="term" value="C:plasma membrane"/>
    <property type="evidence" value="ECO:0007669"/>
    <property type="project" value="TreeGrafter"/>
</dbReference>
<dbReference type="EMBL" id="SWKR01000002">
    <property type="protein sequence ID" value="TKD50663.1"/>
    <property type="molecule type" value="Genomic_DNA"/>
</dbReference>
<keyword evidence="3 5" id="KW-1133">Transmembrane helix</keyword>
<dbReference type="RefSeq" id="WP_136942607.1">
    <property type="nucleotide sequence ID" value="NZ_SWKR01000002.1"/>
</dbReference>
<evidence type="ECO:0000256" key="2">
    <source>
        <dbReference type="ARBA" id="ARBA00022692"/>
    </source>
</evidence>
<feature type="transmembrane region" description="Helical" evidence="5">
    <location>
        <begin position="88"/>
        <end position="107"/>
    </location>
</feature>
<evidence type="ECO:0000256" key="4">
    <source>
        <dbReference type="ARBA" id="ARBA00023136"/>
    </source>
</evidence>
<dbReference type="PANTHER" id="PTHR23508:SF10">
    <property type="entry name" value="CARBOXYLIC ACID TRANSPORTER PROTEIN HOMOLOG"/>
    <property type="match status" value="1"/>
</dbReference>
<feature type="transmembrane region" description="Helical" evidence="5">
    <location>
        <begin position="384"/>
        <end position="407"/>
    </location>
</feature>
<dbReference type="InterPro" id="IPR011701">
    <property type="entry name" value="MFS"/>
</dbReference>
<dbReference type="OrthoDB" id="9812221at2"/>
<comment type="subcellular location">
    <subcellularLocation>
        <location evidence="1">Membrane</location>
        <topology evidence="1">Multi-pass membrane protein</topology>
    </subcellularLocation>
</comment>
<reference evidence="7 8" key="1">
    <citation type="submission" date="2019-04" db="EMBL/GenBank/DDBJ databases">
        <authorList>
            <person name="Yang Y."/>
            <person name="Wei D."/>
        </authorList>
    </citation>
    <scope>NUCLEOTIDE SEQUENCE [LARGE SCALE GENOMIC DNA]</scope>
    <source>
        <strain evidence="7 8">L-1-4w-11</strain>
    </source>
</reference>
<evidence type="ECO:0000256" key="1">
    <source>
        <dbReference type="ARBA" id="ARBA00004141"/>
    </source>
</evidence>
<evidence type="ECO:0000256" key="5">
    <source>
        <dbReference type="SAM" id="Phobius"/>
    </source>
</evidence>
<protein>
    <submittedName>
        <fullName evidence="7">MFS transporter</fullName>
    </submittedName>
</protein>
<name>A0A4U1L386_9SPHN</name>
<dbReference type="GO" id="GO:0046943">
    <property type="term" value="F:carboxylic acid transmembrane transporter activity"/>
    <property type="evidence" value="ECO:0007669"/>
    <property type="project" value="TreeGrafter"/>
</dbReference>
<dbReference type="InterPro" id="IPR020846">
    <property type="entry name" value="MFS_dom"/>
</dbReference>